<keyword evidence="3 14" id="KW-0813">Transport</keyword>
<dbReference type="PANTHER" id="PTHR32552">
    <property type="entry name" value="FERRICHROME IRON RECEPTOR-RELATED"/>
    <property type="match status" value="1"/>
</dbReference>
<dbReference type="Pfam" id="PF00593">
    <property type="entry name" value="TonB_dep_Rec_b-barrel"/>
    <property type="match status" value="1"/>
</dbReference>
<proteinExistence type="inferred from homology"/>
<keyword evidence="10 16" id="KW-0798">TonB box</keyword>
<dbReference type="InterPro" id="IPR037066">
    <property type="entry name" value="Plug_dom_sf"/>
</dbReference>
<evidence type="ECO:0000259" key="18">
    <source>
        <dbReference type="SMART" id="SM00965"/>
    </source>
</evidence>
<keyword evidence="5" id="KW-0410">Iron transport</keyword>
<dbReference type="SMART" id="SM00965">
    <property type="entry name" value="STN"/>
    <property type="match status" value="1"/>
</dbReference>
<evidence type="ECO:0000256" key="2">
    <source>
        <dbReference type="ARBA" id="ARBA00009810"/>
    </source>
</evidence>
<dbReference type="Gene3D" id="2.40.170.20">
    <property type="entry name" value="TonB-dependent receptor, beta-barrel domain"/>
    <property type="match status" value="1"/>
</dbReference>
<evidence type="ECO:0000256" key="1">
    <source>
        <dbReference type="ARBA" id="ARBA00004571"/>
    </source>
</evidence>
<evidence type="ECO:0000256" key="6">
    <source>
        <dbReference type="ARBA" id="ARBA00022692"/>
    </source>
</evidence>
<evidence type="ECO:0000256" key="7">
    <source>
        <dbReference type="ARBA" id="ARBA00022729"/>
    </source>
</evidence>
<evidence type="ECO:0000256" key="15">
    <source>
        <dbReference type="PROSITE-ProRule" id="PRU10144"/>
    </source>
</evidence>
<keyword evidence="9" id="KW-0406">Ion transport</keyword>
<dbReference type="CDD" id="cd01347">
    <property type="entry name" value="ligand_gated_channel"/>
    <property type="match status" value="1"/>
</dbReference>
<dbReference type="InterPro" id="IPR000531">
    <property type="entry name" value="Beta-barrel_TonB"/>
</dbReference>
<evidence type="ECO:0000256" key="4">
    <source>
        <dbReference type="ARBA" id="ARBA00022452"/>
    </source>
</evidence>
<accession>A0ABZ0Y3J7</accession>
<evidence type="ECO:0000256" key="11">
    <source>
        <dbReference type="ARBA" id="ARBA00023136"/>
    </source>
</evidence>
<feature type="chain" id="PRO_5046331175" evidence="17">
    <location>
        <begin position="40"/>
        <end position="827"/>
    </location>
</feature>
<evidence type="ECO:0000256" key="8">
    <source>
        <dbReference type="ARBA" id="ARBA00023004"/>
    </source>
</evidence>
<dbReference type="InterPro" id="IPR012910">
    <property type="entry name" value="Plug_dom"/>
</dbReference>
<keyword evidence="12 19" id="KW-0675">Receptor</keyword>
<dbReference type="PROSITE" id="PS01156">
    <property type="entry name" value="TONB_DEPENDENT_REC_2"/>
    <property type="match status" value="1"/>
</dbReference>
<dbReference type="PANTHER" id="PTHR32552:SF74">
    <property type="entry name" value="HYDROXAMATE SIDEROPHORE RECEPTOR FHUE"/>
    <property type="match status" value="1"/>
</dbReference>
<gene>
    <name evidence="19" type="ORF">SR858_09895</name>
</gene>
<feature type="signal peptide" evidence="17">
    <location>
        <begin position="1"/>
        <end position="39"/>
    </location>
</feature>
<dbReference type="InterPro" id="IPR011662">
    <property type="entry name" value="Secretin/TonB_short_N"/>
</dbReference>
<keyword evidence="6 14" id="KW-0812">Transmembrane</keyword>
<dbReference type="Gene3D" id="2.170.130.10">
    <property type="entry name" value="TonB-dependent receptor, plug domain"/>
    <property type="match status" value="1"/>
</dbReference>
<evidence type="ECO:0000256" key="10">
    <source>
        <dbReference type="ARBA" id="ARBA00023077"/>
    </source>
</evidence>
<comment type="subcellular location">
    <subcellularLocation>
        <location evidence="1 14">Cell outer membrane</location>
        <topology evidence="1 14">Multi-pass membrane protein</topology>
    </subcellularLocation>
</comment>
<dbReference type="Proteomes" id="UP001326110">
    <property type="component" value="Chromosome"/>
</dbReference>
<evidence type="ECO:0000256" key="3">
    <source>
        <dbReference type="ARBA" id="ARBA00022448"/>
    </source>
</evidence>
<evidence type="ECO:0000256" key="14">
    <source>
        <dbReference type="PROSITE-ProRule" id="PRU01360"/>
    </source>
</evidence>
<keyword evidence="8" id="KW-0408">Iron</keyword>
<evidence type="ECO:0000256" key="13">
    <source>
        <dbReference type="ARBA" id="ARBA00023237"/>
    </source>
</evidence>
<keyword evidence="4 14" id="KW-1134">Transmembrane beta strand</keyword>
<dbReference type="InterPro" id="IPR010917">
    <property type="entry name" value="TonB_rcpt_CS"/>
</dbReference>
<dbReference type="Gene3D" id="3.55.50.30">
    <property type="match status" value="1"/>
</dbReference>
<sequence length="827" mass="87984">MSKQQLPQQPRLNHFNQCLRAAVMALAVGTAVAPLPALAAPAVASYQVPAGPLDEALASFAASAGISVQMLPAQVAGRSTPGLHAQVTVAEGLAVLLAGSGLEAVDAGGSVWVLRAAPAVDRLAATLAPVTVTAQAERDVPTEGTGSYVSAAVLTTATPLGLTLRETPQSVSVMTSQRLEDQGLTTIQQALAQVPGVRTGSLVSELGNASARGYAFSNYQFDGLNTYVEVLGGGAVPASTLADMALYDRIEVLRGASGLVTGSGDPSGTINMVRKKPTAVFQRSVEAGIGSWHGKRGAADISGPLNDARTVRGRLIAVAQDGDSYIDNYGRKKGIVYGVVEADLGATTRLTAGFEHERTRVRGQGAYVGFPLWYRDGTRTDLPVSFTAASRDNWLRLDSTKAFAALDQQLGGDWQLKLSASHARSTHEDGRIFLRFNSSFANQAGDGIVLNASQRDGHIRQDSVDVNVRGPFTVFGRQHEAVLGATYGDYKQPITATNASNGVNGTAANLFTWDRSGSAQYGAAPVVGAYVMRQSSLYGATRLQLGERFKLIAGARIFSHDYHFAEQWAGGRYATDSSEDGVVTPYGGLVYDIDGIHSVYASYATIYRPQTVRDRNGAALDPTEGANFEAGLKSAWLGGRVNTSAALYQIRQDNLAEADAGYTVPGTGSTAAYRAVNGARTSGADLEMSGAITPDWNVAASWTYSQTKNAKGDRINTTFPRQMVKLWTTYRLSGAWRSLTVGGGVNWQGKTYSTVNAWQIGRDLDWEQKSFAVADLMARFDVDPRLAATLTVANVFDQRYIASVSDWWYAGVYGAPRSVALNLKLRF</sequence>
<dbReference type="Pfam" id="PF07715">
    <property type="entry name" value="Plug"/>
    <property type="match status" value="1"/>
</dbReference>
<keyword evidence="7 17" id="KW-0732">Signal</keyword>
<evidence type="ECO:0000313" key="19">
    <source>
        <dbReference type="EMBL" id="WQH06610.1"/>
    </source>
</evidence>
<dbReference type="PROSITE" id="PS52016">
    <property type="entry name" value="TONB_DEPENDENT_REC_3"/>
    <property type="match status" value="1"/>
</dbReference>
<keyword evidence="20" id="KW-1185">Reference proteome</keyword>
<feature type="short sequence motif" description="TonB C-terminal box" evidence="15">
    <location>
        <begin position="810"/>
        <end position="827"/>
    </location>
</feature>
<dbReference type="EMBL" id="CP140152">
    <property type="protein sequence ID" value="WQH06610.1"/>
    <property type="molecule type" value="Genomic_DNA"/>
</dbReference>
<dbReference type="InterPro" id="IPR010105">
    <property type="entry name" value="TonB_sidphr_rcpt"/>
</dbReference>
<evidence type="ECO:0000313" key="20">
    <source>
        <dbReference type="Proteomes" id="UP001326110"/>
    </source>
</evidence>
<dbReference type="SUPFAM" id="SSF56935">
    <property type="entry name" value="Porins"/>
    <property type="match status" value="1"/>
</dbReference>
<feature type="domain" description="Secretin/TonB short N-terminal" evidence="18">
    <location>
        <begin position="66"/>
        <end position="116"/>
    </location>
</feature>
<evidence type="ECO:0000256" key="16">
    <source>
        <dbReference type="RuleBase" id="RU003357"/>
    </source>
</evidence>
<comment type="similarity">
    <text evidence="2 14 16">Belongs to the TonB-dependent receptor family.</text>
</comment>
<dbReference type="NCBIfam" id="TIGR01783">
    <property type="entry name" value="TonB-siderophor"/>
    <property type="match status" value="1"/>
</dbReference>
<reference evidence="19 20" key="1">
    <citation type="submission" date="2023-11" db="EMBL/GenBank/DDBJ databases">
        <title>MicrobeMod: A computational toolkit for identifying prokaryotic methylation and restriction-modification with nanopore sequencing.</title>
        <authorList>
            <person name="Crits-Christoph A."/>
            <person name="Kang S.C."/>
            <person name="Lee H."/>
            <person name="Ostrov N."/>
        </authorList>
    </citation>
    <scope>NUCLEOTIDE SEQUENCE [LARGE SCALE GENOMIC DNA]</scope>
    <source>
        <strain evidence="19 20">ATCC 25935</strain>
    </source>
</reference>
<dbReference type="GeneID" id="43162483"/>
<evidence type="ECO:0000256" key="12">
    <source>
        <dbReference type="ARBA" id="ARBA00023170"/>
    </source>
</evidence>
<keyword evidence="13 14" id="KW-0998">Cell outer membrane</keyword>
<evidence type="ECO:0000256" key="17">
    <source>
        <dbReference type="SAM" id="SignalP"/>
    </source>
</evidence>
<evidence type="ECO:0000256" key="5">
    <source>
        <dbReference type="ARBA" id="ARBA00022496"/>
    </source>
</evidence>
<dbReference type="InterPro" id="IPR036942">
    <property type="entry name" value="Beta-barrel_TonB_sf"/>
</dbReference>
<name>A0ABZ0Y3J7_9BURK</name>
<organism evidence="19 20">
    <name type="scientific">Duganella zoogloeoides</name>
    <dbReference type="NCBI Taxonomy" id="75659"/>
    <lineage>
        <taxon>Bacteria</taxon>
        <taxon>Pseudomonadati</taxon>
        <taxon>Pseudomonadota</taxon>
        <taxon>Betaproteobacteria</taxon>
        <taxon>Burkholderiales</taxon>
        <taxon>Oxalobacteraceae</taxon>
        <taxon>Telluria group</taxon>
        <taxon>Duganella</taxon>
    </lineage>
</organism>
<evidence type="ECO:0000256" key="9">
    <source>
        <dbReference type="ARBA" id="ARBA00023065"/>
    </source>
</evidence>
<protein>
    <submittedName>
        <fullName evidence="19">TonB-dependent siderophore receptor</fullName>
    </submittedName>
</protein>
<dbReference type="RefSeq" id="WP_019920615.1">
    <property type="nucleotide sequence ID" value="NZ_CP140152.1"/>
</dbReference>
<keyword evidence="11 14" id="KW-0472">Membrane</keyword>
<dbReference type="InterPro" id="IPR039426">
    <property type="entry name" value="TonB-dep_rcpt-like"/>
</dbReference>